<feature type="region of interest" description="Disordered" evidence="1">
    <location>
        <begin position="36"/>
        <end position="56"/>
    </location>
</feature>
<feature type="compositionally biased region" description="Basic and acidic residues" evidence="1">
    <location>
        <begin position="242"/>
        <end position="256"/>
    </location>
</feature>
<feature type="compositionally biased region" description="Low complexity" evidence="1">
    <location>
        <begin position="197"/>
        <end position="210"/>
    </location>
</feature>
<feature type="compositionally biased region" description="Basic and acidic residues" evidence="1">
    <location>
        <begin position="143"/>
        <end position="159"/>
    </location>
</feature>
<organism evidence="2">
    <name type="scientific">freshwater metagenome</name>
    <dbReference type="NCBI Taxonomy" id="449393"/>
    <lineage>
        <taxon>unclassified sequences</taxon>
        <taxon>metagenomes</taxon>
        <taxon>ecological metagenomes</taxon>
    </lineage>
</organism>
<protein>
    <submittedName>
        <fullName evidence="2">Unannotated protein</fullName>
    </submittedName>
</protein>
<proteinExistence type="predicted"/>
<dbReference type="EMBL" id="CAFAAJ010000231">
    <property type="protein sequence ID" value="CAB4824732.1"/>
    <property type="molecule type" value="Genomic_DNA"/>
</dbReference>
<accession>A0A6J6ZW61</accession>
<feature type="region of interest" description="Disordered" evidence="1">
    <location>
        <begin position="1"/>
        <end position="24"/>
    </location>
</feature>
<reference evidence="2" key="1">
    <citation type="submission" date="2020-05" db="EMBL/GenBank/DDBJ databases">
        <authorList>
            <person name="Chiriac C."/>
            <person name="Salcher M."/>
            <person name="Ghai R."/>
            <person name="Kavagutti S V."/>
        </authorList>
    </citation>
    <scope>NUCLEOTIDE SEQUENCE</scope>
</reference>
<evidence type="ECO:0000313" key="2">
    <source>
        <dbReference type="EMBL" id="CAB4824732.1"/>
    </source>
</evidence>
<name>A0A6J6ZW61_9ZZZZ</name>
<dbReference type="AlphaFoldDB" id="A0A6J6ZW61"/>
<gene>
    <name evidence="2" type="ORF">UFOPK3001_02398</name>
</gene>
<feature type="region of interest" description="Disordered" evidence="1">
    <location>
        <begin position="143"/>
        <end position="299"/>
    </location>
</feature>
<feature type="compositionally biased region" description="Basic and acidic residues" evidence="1">
    <location>
        <begin position="217"/>
        <end position="233"/>
    </location>
</feature>
<evidence type="ECO:0000256" key="1">
    <source>
        <dbReference type="SAM" id="MobiDB-lite"/>
    </source>
</evidence>
<sequence>MGEQERGTPHDGEVDREGEGYPRDIEWVVGDAVALHRKEKHDGEEQPVQRNRADAGQVTALVPLDTLDALSEPAAQVAEYQWDAEEDEHRTGDVPGGDVNAGGVEAEPIGQHREIEPAVHGEQQDLDQCVDRHKHRCRFAVAEREVVPDQHHRDARGDTDDYEAGSQPGLVVEEQPREAEHEQRADDPVEEQREPVHPAAAPVGPHLPVAHLREHRVHHEQQTDRDRQRDRVHLHAVQLAVEIREDRPEREPRAHCQPDPQGEEAVEGRQTSDNVGGLWRDPGAEVHVLPSVVTSRRAT</sequence>
<feature type="compositionally biased region" description="Basic and acidic residues" evidence="1">
    <location>
        <begin position="174"/>
        <end position="196"/>
    </location>
</feature>
<feature type="region of interest" description="Disordered" evidence="1">
    <location>
        <begin position="82"/>
        <end position="104"/>
    </location>
</feature>